<accession>M1TNU1</accession>
<keyword evidence="1" id="KW-0472">Membrane</keyword>
<sequence length="403" mass="40953">MRFAGEQNPFLNLLKGLLLSQLRAPLTITFVAALAAASIAPAYAAISGPTAADLQLSANFLSNQLSDGLATGPSGADDLGLTQDMLLSLDALDPDSSQAQQSFRTMMDSLDSYLYLGGEVDAARLAKTVVVADAFEQPNAVLIAQLVDTVQDNGQLKNETAGEPTSGVTNFGQAWGVLALARAGETAAAERAADFLATQICANGGVPLSQLTEPTCTTQDADTTALTAQAFALVDGTTADSTTRTVNYLSAAQDASGGISGFRLDVNANTTALAASAFALVNKETEFSKAHAYLESTRFGASASTDLAGAFAWRSSDVATATTVTDQIRRTSAQAALAYAGANYANDNLFISVTPPTSEPTPAPAPAPEAGSSAGSAGIIIAVVALLAAIAAAVGPLLLNLPA</sequence>
<dbReference type="HOGENOM" id="CLU_713124_0_0_11"/>
<dbReference type="PATRIC" id="fig|1121353.3.peg.530"/>
<protein>
    <submittedName>
        <fullName evidence="2">Uncharacterized protein</fullName>
    </submittedName>
</protein>
<keyword evidence="1" id="KW-1133">Transmembrane helix</keyword>
<dbReference type="AlphaFoldDB" id="M1TNU1"/>
<dbReference type="EMBL" id="CP004354">
    <property type="protein sequence ID" value="AGG65961.1"/>
    <property type="molecule type" value="Genomic_DNA"/>
</dbReference>
<feature type="transmembrane region" description="Helical" evidence="1">
    <location>
        <begin position="377"/>
        <end position="399"/>
    </location>
</feature>
<evidence type="ECO:0000256" key="1">
    <source>
        <dbReference type="SAM" id="Phobius"/>
    </source>
</evidence>
<dbReference type="KEGG" id="ccn:H924_02535"/>
<proteinExistence type="predicted"/>
<dbReference type="SUPFAM" id="SSF48239">
    <property type="entry name" value="Terpenoid cyclases/Protein prenyltransferases"/>
    <property type="match status" value="1"/>
</dbReference>
<keyword evidence="3" id="KW-1185">Reference proteome</keyword>
<name>M1TNU1_9CORY</name>
<dbReference type="Proteomes" id="UP000011760">
    <property type="component" value="Chromosome"/>
</dbReference>
<reference evidence="2 3" key="1">
    <citation type="submission" date="2013-02" db="EMBL/GenBank/DDBJ databases">
        <title>The complete genome sequence of Corynebacterium callunae DSM 20147.</title>
        <authorList>
            <person name="Ruckert C."/>
            <person name="Albersmeier A."/>
            <person name="Kalinowski J."/>
        </authorList>
    </citation>
    <scope>NUCLEOTIDE SEQUENCE [LARGE SCALE GENOMIC DNA]</scope>
    <source>
        <strain evidence="2 3">DSM 20147</strain>
    </source>
</reference>
<dbReference type="InterPro" id="IPR008930">
    <property type="entry name" value="Terpenoid_cyclase/PrenylTrfase"/>
</dbReference>
<dbReference type="STRING" id="1121353.H924_02535"/>
<gene>
    <name evidence="2" type="ORF">H924_02535</name>
</gene>
<dbReference type="eggNOG" id="ENOG5030ICI">
    <property type="taxonomic scope" value="Bacteria"/>
</dbReference>
<evidence type="ECO:0000313" key="2">
    <source>
        <dbReference type="EMBL" id="AGG65961.1"/>
    </source>
</evidence>
<organism evidence="2 3">
    <name type="scientific">Corynebacterium callunae DSM 20147</name>
    <dbReference type="NCBI Taxonomy" id="1121353"/>
    <lineage>
        <taxon>Bacteria</taxon>
        <taxon>Bacillati</taxon>
        <taxon>Actinomycetota</taxon>
        <taxon>Actinomycetes</taxon>
        <taxon>Mycobacteriales</taxon>
        <taxon>Corynebacteriaceae</taxon>
        <taxon>Corynebacterium</taxon>
    </lineage>
</organism>
<dbReference type="Gene3D" id="1.50.10.20">
    <property type="match status" value="1"/>
</dbReference>
<keyword evidence="1" id="KW-0812">Transmembrane</keyword>
<evidence type="ECO:0000313" key="3">
    <source>
        <dbReference type="Proteomes" id="UP000011760"/>
    </source>
</evidence>